<gene>
    <name evidence="1" type="ORF">HV560_06225</name>
</gene>
<evidence type="ECO:0000313" key="2">
    <source>
        <dbReference type="Proteomes" id="UP000509784"/>
    </source>
</evidence>
<organism evidence="1 2">
    <name type="scientific">Mannheimia pernigra</name>
    <dbReference type="NCBI Taxonomy" id="111844"/>
    <lineage>
        <taxon>Bacteria</taxon>
        <taxon>Pseudomonadati</taxon>
        <taxon>Pseudomonadota</taxon>
        <taxon>Gammaproteobacteria</taxon>
        <taxon>Pasteurellales</taxon>
        <taxon>Pasteurellaceae</taxon>
        <taxon>Mannheimia</taxon>
    </lineage>
</organism>
<proteinExistence type="predicted"/>
<reference evidence="1 2" key="1">
    <citation type="submission" date="2020-06" db="EMBL/GenBank/DDBJ databases">
        <title>Mannheimia pernigra sp. nov. isolated from bovine respiratory tract.</title>
        <authorList>
            <person name="Kuhnert P."/>
            <person name="Akarsu-Egger H."/>
        </authorList>
    </citation>
    <scope>NUCLEOTIDE SEQUENCE [LARGE SCALE GENOMIC DNA]</scope>
    <source>
        <strain evidence="1 2">17CN0883</strain>
    </source>
</reference>
<dbReference type="RefSeq" id="WP_176812412.1">
    <property type="nucleotide sequence ID" value="NZ_CP055305.1"/>
</dbReference>
<sequence>MIIMLIATLIRCKMWEGKEVDVFLTPEEWRKLSGVNESLKNTEWIHYPITEGKAEKNLFYKKSRVYQREMNFNGNRHFLNSVNSK</sequence>
<accession>A0ABD7A955</accession>
<dbReference type="KEGG" id="mpeg:HV560_06225"/>
<evidence type="ECO:0000313" key="1">
    <source>
        <dbReference type="EMBL" id="QLB42437.1"/>
    </source>
</evidence>
<dbReference type="AlphaFoldDB" id="A0ABD7A955"/>
<dbReference type="Proteomes" id="UP000509784">
    <property type="component" value="Chromosome"/>
</dbReference>
<name>A0ABD7A955_9PAST</name>
<dbReference type="EMBL" id="CP055305">
    <property type="protein sequence ID" value="QLB42437.1"/>
    <property type="molecule type" value="Genomic_DNA"/>
</dbReference>
<protein>
    <submittedName>
        <fullName evidence="1">Uncharacterized protein</fullName>
    </submittedName>
</protein>